<accession>A0A6C0D8H6</accession>
<dbReference type="EMBL" id="MN739542">
    <property type="protein sequence ID" value="QHT12239.1"/>
    <property type="molecule type" value="Genomic_DNA"/>
</dbReference>
<organism evidence="2">
    <name type="scientific">viral metagenome</name>
    <dbReference type="NCBI Taxonomy" id="1070528"/>
    <lineage>
        <taxon>unclassified sequences</taxon>
        <taxon>metagenomes</taxon>
        <taxon>organismal metagenomes</taxon>
    </lineage>
</organism>
<sequence>MYFTAPVWNSSKNLYKVAFLPSYDFEYSEYRETSSGNLTDPPNESSEKFNTIIISIANTIYNEGSNWFSSPIKQSVFLKRVRHTYSFPTDGNNYGGNMLRVVFSPTTLFIKANIFEIHWTTRFENYTETHSDNIEYSEDLTQAEPTRTIVIQSHPADIEILENEDIPFDNLPSELELSSRAIQKKRVREARLKAAVATMKAEQMVEKYFRRYGTKINTDFDSDSDLSFESEEEDSE</sequence>
<proteinExistence type="predicted"/>
<feature type="region of interest" description="Disordered" evidence="1">
    <location>
        <begin position="216"/>
        <end position="236"/>
    </location>
</feature>
<evidence type="ECO:0000256" key="1">
    <source>
        <dbReference type="SAM" id="MobiDB-lite"/>
    </source>
</evidence>
<name>A0A6C0D8H6_9ZZZZ</name>
<feature type="compositionally biased region" description="Acidic residues" evidence="1">
    <location>
        <begin position="220"/>
        <end position="236"/>
    </location>
</feature>
<protein>
    <submittedName>
        <fullName evidence="2">Uncharacterized protein</fullName>
    </submittedName>
</protein>
<dbReference type="AlphaFoldDB" id="A0A6C0D8H6"/>
<reference evidence="2" key="1">
    <citation type="journal article" date="2020" name="Nature">
        <title>Giant virus diversity and host interactions through global metagenomics.</title>
        <authorList>
            <person name="Schulz F."/>
            <person name="Roux S."/>
            <person name="Paez-Espino D."/>
            <person name="Jungbluth S."/>
            <person name="Walsh D.A."/>
            <person name="Denef V.J."/>
            <person name="McMahon K.D."/>
            <person name="Konstantinidis K.T."/>
            <person name="Eloe-Fadrosh E.A."/>
            <person name="Kyrpides N.C."/>
            <person name="Woyke T."/>
        </authorList>
    </citation>
    <scope>NUCLEOTIDE SEQUENCE</scope>
    <source>
        <strain evidence="2">GVMAG-M-3300023174-129</strain>
    </source>
</reference>
<evidence type="ECO:0000313" key="2">
    <source>
        <dbReference type="EMBL" id="QHT12239.1"/>
    </source>
</evidence>